<comment type="caution">
    <text evidence="1">The sequence shown here is derived from an EMBL/GenBank/DDBJ whole genome shotgun (WGS) entry which is preliminary data.</text>
</comment>
<accession>A0A8J7SVL9</accession>
<dbReference type="RefSeq" id="WP_202661152.1">
    <property type="nucleotide sequence ID" value="NZ_JAESVP010000005.1"/>
</dbReference>
<keyword evidence="2" id="KW-1185">Reference proteome</keyword>
<name>A0A8J7SVL9_9RHOB</name>
<gene>
    <name evidence="1" type="ORF">JI744_11855</name>
</gene>
<evidence type="ECO:0000313" key="2">
    <source>
        <dbReference type="Proteomes" id="UP000619033"/>
    </source>
</evidence>
<sequence>MRHAIFSHLERNHAKALELKCIIGALGHLALSPGDHRVLLQLLSDTALRLTDEITDALVDVAALDAIASENSSHLGAMHFGKKSDG</sequence>
<evidence type="ECO:0000313" key="1">
    <source>
        <dbReference type="EMBL" id="MBL4928801.1"/>
    </source>
</evidence>
<protein>
    <submittedName>
        <fullName evidence="1">Uncharacterized protein</fullName>
    </submittedName>
</protein>
<dbReference type="AlphaFoldDB" id="A0A8J7SVL9"/>
<organism evidence="1 2">
    <name type="scientific">Fuscibacter oryzae</name>
    <dbReference type="NCBI Taxonomy" id="2803939"/>
    <lineage>
        <taxon>Bacteria</taxon>
        <taxon>Pseudomonadati</taxon>
        <taxon>Pseudomonadota</taxon>
        <taxon>Alphaproteobacteria</taxon>
        <taxon>Rhodobacterales</taxon>
        <taxon>Paracoccaceae</taxon>
        <taxon>Fuscibacter</taxon>
    </lineage>
</organism>
<dbReference type="EMBL" id="JAESVP010000005">
    <property type="protein sequence ID" value="MBL4928801.1"/>
    <property type="molecule type" value="Genomic_DNA"/>
</dbReference>
<reference evidence="1" key="1">
    <citation type="submission" date="2021-01" db="EMBL/GenBank/DDBJ databases">
        <title>Genome seq and assembly of Tabrizicola sp. KVB23.</title>
        <authorList>
            <person name="Chhetri G."/>
        </authorList>
    </citation>
    <scope>NUCLEOTIDE SEQUENCE</scope>
    <source>
        <strain evidence="1">KVB23</strain>
    </source>
</reference>
<proteinExistence type="predicted"/>
<dbReference type="Proteomes" id="UP000619033">
    <property type="component" value="Unassembled WGS sequence"/>
</dbReference>